<dbReference type="InterPro" id="IPR004358">
    <property type="entry name" value="Sig_transdc_His_kin-like_C"/>
</dbReference>
<dbReference type="AlphaFoldDB" id="A0A089LER6"/>
<comment type="subcellular location">
    <subcellularLocation>
        <location evidence="2">Cell membrane</location>
        <topology evidence="2">Multi-pass membrane protein</topology>
    </subcellularLocation>
</comment>
<evidence type="ECO:0000256" key="10">
    <source>
        <dbReference type="ARBA" id="ARBA00022989"/>
    </source>
</evidence>
<dbReference type="InterPro" id="IPR005467">
    <property type="entry name" value="His_kinase_dom"/>
</dbReference>
<accession>A0A089LER6</accession>
<evidence type="ECO:0000256" key="8">
    <source>
        <dbReference type="ARBA" id="ARBA00022777"/>
    </source>
</evidence>
<dbReference type="InterPro" id="IPR029016">
    <property type="entry name" value="GAF-like_dom_sf"/>
</dbReference>
<reference evidence="15" key="1">
    <citation type="submission" date="2014-08" db="EMBL/GenBank/DDBJ databases">
        <title>Comparative genomics of the Paenibacillus odorifer group.</title>
        <authorList>
            <person name="den Bakker H.C."/>
            <person name="Tsai Y.-C.Y.-C."/>
            <person name="Martin N."/>
            <person name="Korlach J."/>
            <person name="Wiedmann M."/>
        </authorList>
    </citation>
    <scope>NUCLEOTIDE SEQUENCE [LARGE SCALE GENOMIC DNA]</scope>
    <source>
        <strain evidence="15">DSM 13188</strain>
    </source>
</reference>
<evidence type="ECO:0000313" key="15">
    <source>
        <dbReference type="EMBL" id="AIQ58585.1"/>
    </source>
</evidence>
<keyword evidence="11" id="KW-0902">Two-component regulatory system</keyword>
<evidence type="ECO:0000256" key="3">
    <source>
        <dbReference type="ARBA" id="ARBA00012438"/>
    </source>
</evidence>
<dbReference type="FunFam" id="3.30.565.10:FF:000006">
    <property type="entry name" value="Sensor histidine kinase WalK"/>
    <property type="match status" value="1"/>
</dbReference>
<dbReference type="PANTHER" id="PTHR45569">
    <property type="entry name" value="SENSOR PROTEIN KDPD"/>
    <property type="match status" value="1"/>
</dbReference>
<dbReference type="Gene3D" id="3.30.450.40">
    <property type="match status" value="1"/>
</dbReference>
<dbReference type="GO" id="GO:0000155">
    <property type="term" value="F:phosphorelay sensor kinase activity"/>
    <property type="evidence" value="ECO:0007669"/>
    <property type="project" value="InterPro"/>
</dbReference>
<keyword evidence="5" id="KW-0808">Transferase</keyword>
<dbReference type="SMART" id="SM00388">
    <property type="entry name" value="HisKA"/>
    <property type="match status" value="1"/>
</dbReference>
<dbReference type="InterPro" id="IPR003852">
    <property type="entry name" value="Sig_transdc_His_kinase_KdpD_N"/>
</dbReference>
<protein>
    <recommendedName>
        <fullName evidence="3">histidine kinase</fullName>
        <ecNumber evidence="3">2.7.13.3</ecNumber>
    </recommendedName>
</protein>
<dbReference type="SUPFAM" id="SSF52402">
    <property type="entry name" value="Adenine nucleotide alpha hydrolases-like"/>
    <property type="match status" value="1"/>
</dbReference>
<dbReference type="SMART" id="SM00387">
    <property type="entry name" value="HATPase_c"/>
    <property type="match status" value="1"/>
</dbReference>
<sequence length="888" mass="98868">MRMAGYTPAEKRRGRLKIFFGYAPGAGKTCAMLYAAHEEQKEGLQVVAGFIESHDRADTAELLSGLELLPPLELPINGELVREFDIDLAIRRRPELILVDDLAHTNAPGGRHKRRYQDVEELLRSGINVYTTVNVEHIESLTDVVTSITGIPVLERIPDSVFDRADLVEFVDVGPGDLIDRLNKGRIYPDEQLQQKHAGLFIPEKLLALREIALRYTADQLNRIAVQLGEKAASATFYTKDHILVCLSSAISSKKVIRTAARMADALHGTFTALYVETSRTKELTAKNKAELRENLRLAEQLGAQVATVYGEDVPGQIAEYAKTSRVSKIVLGRSQHKNRWPAKSNIVDKLTASAPNIDIYIIPDNGPSLYKRFPQYARSPLLTLADTGKTLGILVVCTLIGLWFKHLGFSEANIITVYILGVLLDAMVTKGRLYSGVTSILSVLVFNYFFTAPYFSLQAYDSGYPVTFLVMFSASFITSTLTLRVKEQARESAQKAYRTEVLLETSRKLQQAKDTPAIINETALQMVKLLDRSIIIYEVVEGELAEPLIFAKEESAVDPQRYTLHDERKVVEWVLQNNKRAGASTDTFSAAHCLYHAVRGGDTVFAVAGIVMDEEEPLEVFEKSLMIAMLGECALALEKDKLNEKQKEISLQIQQEQLRTNLLRGISHDLRTPLTSISGNAGILIGNSMVLNEEQKKELYNDIYDDSMWLINLVENLLSITRIDNGALHLNFQAELLEEVIAEAMLHVNRNKDEHHIVIRLEDELLMARMDSRLIIQVIINLVDNAIKYTQAGSHITVSARREDGLVVVEVADDGPGISAEAKAKVFEMFYTADNVRGDGRRGLGLGLALCKSIIHAHGGNIELRDHAPQGTVFSFTLLAEEVNVHE</sequence>
<keyword evidence="16" id="KW-1185">Reference proteome</keyword>
<dbReference type="SUPFAM" id="SSF55874">
    <property type="entry name" value="ATPase domain of HSP90 chaperone/DNA topoisomerase II/histidine kinase"/>
    <property type="match status" value="1"/>
</dbReference>
<dbReference type="GO" id="GO:0005886">
    <property type="term" value="C:plasma membrane"/>
    <property type="evidence" value="ECO:0007669"/>
    <property type="project" value="UniProtKB-SubCell"/>
</dbReference>
<evidence type="ECO:0000256" key="11">
    <source>
        <dbReference type="ARBA" id="ARBA00023012"/>
    </source>
</evidence>
<dbReference type="KEGG" id="pbd:PBOR_17785"/>
<dbReference type="CDD" id="cd01987">
    <property type="entry name" value="USP_KdpD-like"/>
    <property type="match status" value="1"/>
</dbReference>
<dbReference type="Pfam" id="PF02702">
    <property type="entry name" value="KdpD"/>
    <property type="match status" value="1"/>
</dbReference>
<keyword evidence="7" id="KW-0547">Nucleotide-binding</keyword>
<proteinExistence type="predicted"/>
<dbReference type="Proteomes" id="UP000029518">
    <property type="component" value="Chromosome"/>
</dbReference>
<dbReference type="CDD" id="cd00075">
    <property type="entry name" value="HATPase"/>
    <property type="match status" value="1"/>
</dbReference>
<dbReference type="Pfam" id="PF13493">
    <property type="entry name" value="DUF4118"/>
    <property type="match status" value="1"/>
</dbReference>
<dbReference type="InterPro" id="IPR036097">
    <property type="entry name" value="HisK_dim/P_sf"/>
</dbReference>
<dbReference type="InterPro" id="IPR052023">
    <property type="entry name" value="Histidine_kinase_KdpD"/>
</dbReference>
<dbReference type="SUPFAM" id="SSF47384">
    <property type="entry name" value="Homodimeric domain of signal transducing histidine kinase"/>
    <property type="match status" value="1"/>
</dbReference>
<dbReference type="InterPro" id="IPR027417">
    <property type="entry name" value="P-loop_NTPase"/>
</dbReference>
<name>A0A089LER6_PAEBO</name>
<evidence type="ECO:0000256" key="7">
    <source>
        <dbReference type="ARBA" id="ARBA00022741"/>
    </source>
</evidence>
<keyword evidence="9" id="KW-0067">ATP-binding</keyword>
<dbReference type="InterPro" id="IPR003594">
    <property type="entry name" value="HATPase_dom"/>
</dbReference>
<dbReference type="Gene3D" id="3.40.50.620">
    <property type="entry name" value="HUPs"/>
    <property type="match status" value="1"/>
</dbReference>
<keyword evidence="4" id="KW-0597">Phosphoprotein</keyword>
<feature type="transmembrane region" description="Helical" evidence="13">
    <location>
        <begin position="411"/>
        <end position="429"/>
    </location>
</feature>
<dbReference type="EC" id="2.7.13.3" evidence="3"/>
<feature type="transmembrane region" description="Helical" evidence="13">
    <location>
        <begin position="441"/>
        <end position="461"/>
    </location>
</feature>
<dbReference type="Gene3D" id="1.10.287.130">
    <property type="match status" value="1"/>
</dbReference>
<evidence type="ECO:0000256" key="1">
    <source>
        <dbReference type="ARBA" id="ARBA00000085"/>
    </source>
</evidence>
<dbReference type="InterPro" id="IPR014729">
    <property type="entry name" value="Rossmann-like_a/b/a_fold"/>
</dbReference>
<evidence type="ECO:0000256" key="6">
    <source>
        <dbReference type="ARBA" id="ARBA00022692"/>
    </source>
</evidence>
<dbReference type="Gene3D" id="3.30.565.10">
    <property type="entry name" value="Histidine kinase-like ATPase, C-terminal domain"/>
    <property type="match status" value="1"/>
</dbReference>
<evidence type="ECO:0000256" key="13">
    <source>
        <dbReference type="SAM" id="Phobius"/>
    </source>
</evidence>
<dbReference type="InterPro" id="IPR025201">
    <property type="entry name" value="KdpD_TM"/>
</dbReference>
<keyword evidence="12 13" id="KW-0472">Membrane</keyword>
<comment type="catalytic activity">
    <reaction evidence="1">
        <text>ATP + protein L-histidine = ADP + protein N-phospho-L-histidine.</text>
        <dbReference type="EC" id="2.7.13.3"/>
    </reaction>
</comment>
<keyword evidence="6 13" id="KW-0812">Transmembrane</keyword>
<evidence type="ECO:0000259" key="14">
    <source>
        <dbReference type="PROSITE" id="PS50109"/>
    </source>
</evidence>
<dbReference type="InterPro" id="IPR038318">
    <property type="entry name" value="KdpD_sf"/>
</dbReference>
<feature type="domain" description="Histidine kinase" evidence="14">
    <location>
        <begin position="666"/>
        <end position="883"/>
    </location>
</feature>
<dbReference type="GO" id="GO:0005524">
    <property type="term" value="F:ATP binding"/>
    <property type="evidence" value="ECO:0007669"/>
    <property type="project" value="UniProtKB-KW"/>
</dbReference>
<dbReference type="Pfam" id="PF02518">
    <property type="entry name" value="HATPase_c"/>
    <property type="match status" value="1"/>
</dbReference>
<dbReference type="Gene3D" id="1.20.120.620">
    <property type="entry name" value="Backbone structure of the membrane domain of e. Coli histidine kinase receptor kdpd"/>
    <property type="match status" value="1"/>
</dbReference>
<evidence type="ECO:0000256" key="5">
    <source>
        <dbReference type="ARBA" id="ARBA00022679"/>
    </source>
</evidence>
<gene>
    <name evidence="15" type="ORF">PBOR_17785</name>
</gene>
<evidence type="ECO:0000256" key="12">
    <source>
        <dbReference type="ARBA" id="ARBA00023136"/>
    </source>
</evidence>
<dbReference type="InterPro" id="IPR003661">
    <property type="entry name" value="HisK_dim/P_dom"/>
</dbReference>
<organism evidence="15 16">
    <name type="scientific">Paenibacillus borealis</name>
    <dbReference type="NCBI Taxonomy" id="160799"/>
    <lineage>
        <taxon>Bacteria</taxon>
        <taxon>Bacillati</taxon>
        <taxon>Bacillota</taxon>
        <taxon>Bacilli</taxon>
        <taxon>Bacillales</taxon>
        <taxon>Paenibacillaceae</taxon>
        <taxon>Paenibacillus</taxon>
    </lineage>
</organism>
<dbReference type="Pfam" id="PF00512">
    <property type="entry name" value="HisKA"/>
    <property type="match status" value="1"/>
</dbReference>
<evidence type="ECO:0000256" key="2">
    <source>
        <dbReference type="ARBA" id="ARBA00004651"/>
    </source>
</evidence>
<feature type="transmembrane region" description="Helical" evidence="13">
    <location>
        <begin position="467"/>
        <end position="486"/>
    </location>
</feature>
<keyword evidence="10 13" id="KW-1133">Transmembrane helix</keyword>
<evidence type="ECO:0000256" key="9">
    <source>
        <dbReference type="ARBA" id="ARBA00022840"/>
    </source>
</evidence>
<dbReference type="PRINTS" id="PR00344">
    <property type="entry name" value="BCTRLSENSOR"/>
</dbReference>
<dbReference type="Gene3D" id="3.40.50.300">
    <property type="entry name" value="P-loop containing nucleotide triphosphate hydrolases"/>
    <property type="match status" value="1"/>
</dbReference>
<dbReference type="InterPro" id="IPR036890">
    <property type="entry name" value="HATPase_C_sf"/>
</dbReference>
<keyword evidence="8 15" id="KW-0418">Kinase</keyword>
<evidence type="ECO:0000256" key="4">
    <source>
        <dbReference type="ARBA" id="ARBA00022553"/>
    </source>
</evidence>
<dbReference type="CDD" id="cd00082">
    <property type="entry name" value="HisKA"/>
    <property type="match status" value="1"/>
</dbReference>
<dbReference type="PANTHER" id="PTHR45569:SF1">
    <property type="entry name" value="SENSOR PROTEIN KDPD"/>
    <property type="match status" value="1"/>
</dbReference>
<dbReference type="PROSITE" id="PS50109">
    <property type="entry name" value="HIS_KIN"/>
    <property type="match status" value="1"/>
</dbReference>
<evidence type="ECO:0000313" key="16">
    <source>
        <dbReference type="Proteomes" id="UP000029518"/>
    </source>
</evidence>
<dbReference type="EMBL" id="CP009285">
    <property type="protein sequence ID" value="AIQ58585.1"/>
    <property type="molecule type" value="Genomic_DNA"/>
</dbReference>
<dbReference type="HOGENOM" id="CLU_000445_113_1_9"/>